<name>A0A6C0D8H0_9ZZZZ</name>
<protein>
    <submittedName>
        <fullName evidence="2">Uncharacterized protein</fullName>
    </submittedName>
</protein>
<feature type="transmembrane region" description="Helical" evidence="1">
    <location>
        <begin position="94"/>
        <end position="117"/>
    </location>
</feature>
<accession>A0A6C0D8H0</accession>
<dbReference type="EMBL" id="MN739550">
    <property type="protein sequence ID" value="QHT12733.1"/>
    <property type="molecule type" value="Genomic_DNA"/>
</dbReference>
<organism evidence="2">
    <name type="scientific">viral metagenome</name>
    <dbReference type="NCBI Taxonomy" id="1070528"/>
    <lineage>
        <taxon>unclassified sequences</taxon>
        <taxon>metagenomes</taxon>
        <taxon>organismal metagenomes</taxon>
    </lineage>
</organism>
<evidence type="ECO:0000313" key="2">
    <source>
        <dbReference type="EMBL" id="QHT12733.1"/>
    </source>
</evidence>
<sequence length="213" mass="23868">MISQSQNTDIKGGTPLLIFQPFNFVIFLSFYSPIILAIIMVSLSFIFQNFKGFIFLGFLIGISVVRNFIYLFTGSTSSAQNDSSICNTIQYSKYGNSTFSAFVFAFTIMYLSIPMFINGSVNYWIFSGLLVYFFADVFIKTYKGCIIKTSELILNILTGLASSAVIITLMYAGGSSKYLFFNETQSNKDICSMPKKQTFKCNVYKNGELIGNL</sequence>
<keyword evidence="1" id="KW-1133">Transmembrane helix</keyword>
<evidence type="ECO:0000256" key="1">
    <source>
        <dbReference type="SAM" id="Phobius"/>
    </source>
</evidence>
<reference evidence="2" key="1">
    <citation type="journal article" date="2020" name="Nature">
        <title>Giant virus diversity and host interactions through global metagenomics.</title>
        <authorList>
            <person name="Schulz F."/>
            <person name="Roux S."/>
            <person name="Paez-Espino D."/>
            <person name="Jungbluth S."/>
            <person name="Walsh D.A."/>
            <person name="Denef V.J."/>
            <person name="McMahon K.D."/>
            <person name="Konstantinidis K.T."/>
            <person name="Eloe-Fadrosh E.A."/>
            <person name="Kyrpides N.C."/>
            <person name="Woyke T."/>
        </authorList>
    </citation>
    <scope>NUCLEOTIDE SEQUENCE</scope>
    <source>
        <strain evidence="2">GVMAG-M-3300023174-130</strain>
    </source>
</reference>
<keyword evidence="1" id="KW-0812">Transmembrane</keyword>
<feature type="transmembrane region" description="Helical" evidence="1">
    <location>
        <begin position="53"/>
        <end position="73"/>
    </location>
</feature>
<proteinExistence type="predicted"/>
<feature type="transmembrane region" description="Helical" evidence="1">
    <location>
        <begin position="152"/>
        <end position="172"/>
    </location>
</feature>
<dbReference type="AlphaFoldDB" id="A0A6C0D8H0"/>
<feature type="transmembrane region" description="Helical" evidence="1">
    <location>
        <begin position="21"/>
        <end position="47"/>
    </location>
</feature>
<keyword evidence="1" id="KW-0472">Membrane</keyword>
<feature type="transmembrane region" description="Helical" evidence="1">
    <location>
        <begin position="123"/>
        <end position="140"/>
    </location>
</feature>